<sequence>MINALYEVKHTGYDIMRMKLLSSKFTLVFKEAACFSASTPLFLFSLSTRKVSFRSETVYDVRSILASKLILFSTEIRHLNAMSFARTLLLLCSIFCYALGFILQDLPLDRFERSYAKMPFERSLRAPAAIHLYHKFL</sequence>
<gene>
    <name evidence="2" type="ORF">DICVIV_03634</name>
</gene>
<proteinExistence type="predicted"/>
<evidence type="ECO:0000313" key="2">
    <source>
        <dbReference type="EMBL" id="KJH50195.1"/>
    </source>
</evidence>
<keyword evidence="3" id="KW-1185">Reference proteome</keyword>
<feature type="transmembrane region" description="Helical" evidence="1">
    <location>
        <begin position="84"/>
        <end position="103"/>
    </location>
</feature>
<dbReference type="Proteomes" id="UP000053766">
    <property type="component" value="Unassembled WGS sequence"/>
</dbReference>
<keyword evidence="1" id="KW-0812">Transmembrane</keyword>
<dbReference type="OrthoDB" id="10566345at2759"/>
<dbReference type="AlphaFoldDB" id="A0A0D8Y0J2"/>
<organism evidence="2 3">
    <name type="scientific">Dictyocaulus viviparus</name>
    <name type="common">Bovine lungworm</name>
    <dbReference type="NCBI Taxonomy" id="29172"/>
    <lineage>
        <taxon>Eukaryota</taxon>
        <taxon>Metazoa</taxon>
        <taxon>Ecdysozoa</taxon>
        <taxon>Nematoda</taxon>
        <taxon>Chromadorea</taxon>
        <taxon>Rhabditida</taxon>
        <taxon>Rhabditina</taxon>
        <taxon>Rhabditomorpha</taxon>
        <taxon>Strongyloidea</taxon>
        <taxon>Metastrongylidae</taxon>
        <taxon>Dictyocaulus</taxon>
    </lineage>
</organism>
<evidence type="ECO:0000256" key="1">
    <source>
        <dbReference type="SAM" id="Phobius"/>
    </source>
</evidence>
<name>A0A0D8Y0J2_DICVI</name>
<reference evidence="2 3" key="1">
    <citation type="submission" date="2013-11" db="EMBL/GenBank/DDBJ databases">
        <title>Draft genome of the bovine lungworm Dictyocaulus viviparus.</title>
        <authorList>
            <person name="Mitreva M."/>
        </authorList>
    </citation>
    <scope>NUCLEOTIDE SEQUENCE [LARGE SCALE GENOMIC DNA]</scope>
    <source>
        <strain evidence="2 3">HannoverDv2000</strain>
    </source>
</reference>
<protein>
    <submittedName>
        <fullName evidence="2">Uncharacterized protein</fullName>
    </submittedName>
</protein>
<dbReference type="EMBL" id="KN716212">
    <property type="protein sequence ID" value="KJH50195.1"/>
    <property type="molecule type" value="Genomic_DNA"/>
</dbReference>
<evidence type="ECO:0000313" key="3">
    <source>
        <dbReference type="Proteomes" id="UP000053766"/>
    </source>
</evidence>
<keyword evidence="1" id="KW-1133">Transmembrane helix</keyword>
<accession>A0A0D8Y0J2</accession>
<reference evidence="3" key="2">
    <citation type="journal article" date="2016" name="Sci. Rep.">
        <title>Dictyocaulus viviparus genome, variome and transcriptome elucidate lungworm biology and support future intervention.</title>
        <authorList>
            <person name="McNulty S.N."/>
            <person name="Strube C."/>
            <person name="Rosa B.A."/>
            <person name="Martin J.C."/>
            <person name="Tyagi R."/>
            <person name="Choi Y.J."/>
            <person name="Wang Q."/>
            <person name="Hallsworth Pepin K."/>
            <person name="Zhang X."/>
            <person name="Ozersky P."/>
            <person name="Wilson R.K."/>
            <person name="Sternberg P.W."/>
            <person name="Gasser R.B."/>
            <person name="Mitreva M."/>
        </authorList>
    </citation>
    <scope>NUCLEOTIDE SEQUENCE [LARGE SCALE GENOMIC DNA]</scope>
    <source>
        <strain evidence="3">HannoverDv2000</strain>
    </source>
</reference>
<keyword evidence="1" id="KW-0472">Membrane</keyword>